<dbReference type="Proteomes" id="UP000678499">
    <property type="component" value="Unassembled WGS sequence"/>
</dbReference>
<dbReference type="PROSITE" id="PS00907">
    <property type="entry name" value="UROD_2"/>
    <property type="match status" value="1"/>
</dbReference>
<dbReference type="Pfam" id="PF01208">
    <property type="entry name" value="URO-D"/>
    <property type="match status" value="1"/>
</dbReference>
<dbReference type="InterPro" id="IPR059024">
    <property type="entry name" value="SYNRG_C"/>
</dbReference>
<dbReference type="AlphaFoldDB" id="A0A7R9BQD0"/>
<dbReference type="PROSITE" id="PS00906">
    <property type="entry name" value="UROD_1"/>
    <property type="match status" value="1"/>
</dbReference>
<evidence type="ECO:0000256" key="5">
    <source>
        <dbReference type="ARBA" id="ARBA00011738"/>
    </source>
</evidence>
<reference evidence="17" key="1">
    <citation type="submission" date="2020-11" db="EMBL/GenBank/DDBJ databases">
        <authorList>
            <person name="Tran Van P."/>
        </authorList>
    </citation>
    <scope>NUCLEOTIDE SEQUENCE</scope>
</reference>
<sequence>MDGEGNAYRVPVFAPISNGLPKSTIWLKESVWPVENASTSESYPNSVVVKCDSTAPIQLPNFPQPQSKPRTLEKNHINHPISMGSQNMKDRQFHVQQERLKQMGIGKKGRNLTPDEMIKTMLDSPAPRKEMRDSPRLQHSGSLRLPREDFSEFIGADEEIPVQKWGKNETESFSCTRSQPSRGEFEVRSPQVIHDRVDLSRVLPLGVLAAISASHAPVWLTNAGAMPPPYRELLEEVLGPDNYPDPVRAFQIFASSGVPGPVLSSLWNMVHPSSDSTFETPEFLAVLALIGTVQAGTPVTSLASIWSLPSPPIPSFPALSRSDVVKEPEKPSPEFQINLGFSPPVFERVKFPQRRISEDEPGLPEDDFGDFQCVSSTTDFQSVTSTVEHDKYAAFRELVTDEERIPSSYDTEPSEILQSFSDAREIIPPLPDVKSLEQLPPPTSIPVPNNIAPLLIPNGTKAAVNEDDFGDFVAAFDEELSPHGPSKTVTEMKQPMEAKKHIDINLNPSTFVELVDSVFATHCLQEETKSVSSLDFSSADALHFDETTSTKTDWMVAPVDVTYPDEDKYSVFRDLSDANEESSSIAEEIMKMWESTIDIFKEAKTIFKEAADAVALDEFLNEEKAKEYLFCLLEVFLVCARSHSALENSSHGSSSVLPAWTSCVATFEDFLTSVKGSAHHALRDVTMQSLMKFVPNNGGGKLCGVCLIDVEVSPPETLTISDGFRPSSQVIRWGPAQYHILFASSRQKDTFLVDENLVSILKMSGDAFPPLLNDRLLRAARGESVDQVPVWIMRQAGRYLPEFRELRSKHDFFEICRTPELACEITLQPVRRFPLDAAIIFSDILVIPQALGMEVVMKPGEGPVFPQPLESVEDLSRLKPVSGVNLELDYVFKAITLTRTELNGKVPLIGFAGAPWTLMSYMIEGKGSKTCSKAKKWLYKFEKESHELLEKLADAVAMFLVAQVEAGAQMLQVFESHAEHLNRALAKKYCIPYWKKIRETLKLRLGERDVPVVIFPKGGSFCYEDVKDLGYQVVGIDWTVDPVEARRILGESVTLQGNLDPCALYADHEDLKRIATAMVGNFGKSRYIANLGHGIYPDMEPKMDSECAIKCRKCRHVLGSGIGIDSSFLSSHGAEIKFEDRLKSSCSDDIRESNLYFAEEAVPDWVRDEIAKSNWTRGKLNCKCGARVGSFDYVTLPRCECQESNTPPAHFILSKVDLTVKPK</sequence>
<organism evidence="17">
    <name type="scientific">Notodromas monacha</name>
    <dbReference type="NCBI Taxonomy" id="399045"/>
    <lineage>
        <taxon>Eukaryota</taxon>
        <taxon>Metazoa</taxon>
        <taxon>Ecdysozoa</taxon>
        <taxon>Arthropoda</taxon>
        <taxon>Crustacea</taxon>
        <taxon>Oligostraca</taxon>
        <taxon>Ostracoda</taxon>
        <taxon>Podocopa</taxon>
        <taxon>Podocopida</taxon>
        <taxon>Cypridocopina</taxon>
        <taxon>Cypridoidea</taxon>
        <taxon>Cyprididae</taxon>
        <taxon>Notodromas</taxon>
    </lineage>
</organism>
<evidence type="ECO:0000256" key="13">
    <source>
        <dbReference type="ARBA" id="ARBA00048411"/>
    </source>
</evidence>
<evidence type="ECO:0000256" key="9">
    <source>
        <dbReference type="ARBA" id="ARBA00022793"/>
    </source>
</evidence>
<dbReference type="Gene3D" id="3.20.20.210">
    <property type="match status" value="1"/>
</dbReference>
<evidence type="ECO:0000256" key="14">
    <source>
        <dbReference type="RuleBase" id="RU000554"/>
    </source>
</evidence>
<dbReference type="NCBIfam" id="TIGR01464">
    <property type="entry name" value="hemE"/>
    <property type="match status" value="1"/>
</dbReference>
<dbReference type="PANTHER" id="PTHR21091:SF169">
    <property type="entry name" value="UROPORPHYRINOGEN DECARBOXYLASE"/>
    <property type="match status" value="1"/>
</dbReference>
<dbReference type="GO" id="GO:0005829">
    <property type="term" value="C:cytosol"/>
    <property type="evidence" value="ECO:0007669"/>
    <property type="project" value="TreeGrafter"/>
</dbReference>
<dbReference type="EMBL" id="CAJPEX010001159">
    <property type="protein sequence ID" value="CAG0918380.1"/>
    <property type="molecule type" value="Genomic_DNA"/>
</dbReference>
<proteinExistence type="inferred from homology"/>
<keyword evidence="8" id="KW-0963">Cytoplasm</keyword>
<comment type="pathway">
    <text evidence="3 14">Porphyrin-containing compound metabolism; protoporphyrin-IX biosynthesis; coproporphyrinogen-III from 5-aminolevulinate: step 4/4.</text>
</comment>
<keyword evidence="18" id="KW-1185">Reference proteome</keyword>
<comment type="subunit">
    <text evidence="5">Homodimer.</text>
</comment>
<gene>
    <name evidence="17" type="ORF">NMOB1V02_LOCUS5938</name>
</gene>
<comment type="function">
    <text evidence="1">Catalyzes the decarboxylation of four acetate groups of uroporphyrinogen-III to yield coproporphyrinogen-III.</text>
</comment>
<dbReference type="OrthoDB" id="339900at2759"/>
<comment type="subcellular location">
    <subcellularLocation>
        <location evidence="2">Cytoplasm</location>
    </subcellularLocation>
</comment>
<evidence type="ECO:0000256" key="8">
    <source>
        <dbReference type="ARBA" id="ARBA00022490"/>
    </source>
</evidence>
<dbReference type="GO" id="GO:0004853">
    <property type="term" value="F:uroporphyrinogen decarboxylase activity"/>
    <property type="evidence" value="ECO:0007669"/>
    <property type="project" value="UniProtKB-EC"/>
</dbReference>
<accession>A0A7R9BQD0</accession>
<dbReference type="InterPro" id="IPR038071">
    <property type="entry name" value="UROD/MetE-like_sf"/>
</dbReference>
<dbReference type="Pfam" id="PF25999">
    <property type="entry name" value="SYNRG_C"/>
    <property type="match status" value="1"/>
</dbReference>
<evidence type="ECO:0000256" key="11">
    <source>
        <dbReference type="ARBA" id="ARBA00023239"/>
    </source>
</evidence>
<evidence type="ECO:0000256" key="2">
    <source>
        <dbReference type="ARBA" id="ARBA00004496"/>
    </source>
</evidence>
<feature type="domain" description="EH" evidence="16">
    <location>
        <begin position="230"/>
        <end position="319"/>
    </location>
</feature>
<evidence type="ECO:0000313" key="17">
    <source>
        <dbReference type="EMBL" id="CAD7278228.1"/>
    </source>
</evidence>
<evidence type="ECO:0000256" key="3">
    <source>
        <dbReference type="ARBA" id="ARBA00004804"/>
    </source>
</evidence>
<dbReference type="GO" id="GO:0006782">
    <property type="term" value="P:protoporphyrinogen IX biosynthetic process"/>
    <property type="evidence" value="ECO:0007669"/>
    <property type="project" value="UniProtKB-UniPathway"/>
</dbReference>
<keyword evidence="9 14" id="KW-0210">Decarboxylase</keyword>
<evidence type="ECO:0000256" key="10">
    <source>
        <dbReference type="ARBA" id="ARBA00023133"/>
    </source>
</evidence>
<dbReference type="InterPro" id="IPR000257">
    <property type="entry name" value="Uroporphyrinogen_deCOase"/>
</dbReference>
<evidence type="ECO:0000256" key="15">
    <source>
        <dbReference type="RuleBase" id="RU004169"/>
    </source>
</evidence>
<evidence type="ECO:0000256" key="7">
    <source>
        <dbReference type="ARBA" id="ARBA00014308"/>
    </source>
</evidence>
<dbReference type="EMBL" id="OA883196">
    <property type="protein sequence ID" value="CAD7278228.1"/>
    <property type="molecule type" value="Genomic_DNA"/>
</dbReference>
<evidence type="ECO:0000256" key="6">
    <source>
        <dbReference type="ARBA" id="ARBA00012288"/>
    </source>
</evidence>
<dbReference type="SUPFAM" id="SSF51726">
    <property type="entry name" value="UROD/MetE-like"/>
    <property type="match status" value="1"/>
</dbReference>
<comment type="similarity">
    <text evidence="4 15">Belongs to the uroporphyrinogen decarboxylase family.</text>
</comment>
<dbReference type="PROSITE" id="PS50031">
    <property type="entry name" value="EH"/>
    <property type="match status" value="1"/>
</dbReference>
<keyword evidence="12 14" id="KW-0627">Porphyrin biosynthesis</keyword>
<evidence type="ECO:0000256" key="1">
    <source>
        <dbReference type="ARBA" id="ARBA00002448"/>
    </source>
</evidence>
<dbReference type="FunFam" id="3.20.20.210:FF:000001">
    <property type="entry name" value="Uroporphyrinogen decarboxylase"/>
    <property type="match status" value="1"/>
</dbReference>
<dbReference type="UniPathway" id="UPA00251">
    <property type="reaction ID" value="UER00321"/>
</dbReference>
<keyword evidence="11 14" id="KW-0456">Lyase</keyword>
<dbReference type="InterPro" id="IPR000261">
    <property type="entry name" value="EH_dom"/>
</dbReference>
<dbReference type="EC" id="4.1.1.37" evidence="6 14"/>
<comment type="catalytic activity">
    <reaction evidence="13">
        <text>uroporphyrinogen III + 4 H(+) = coproporphyrinogen III + 4 CO2</text>
        <dbReference type="Rhea" id="RHEA:19865"/>
        <dbReference type="ChEBI" id="CHEBI:15378"/>
        <dbReference type="ChEBI" id="CHEBI:16526"/>
        <dbReference type="ChEBI" id="CHEBI:57308"/>
        <dbReference type="ChEBI" id="CHEBI:57309"/>
        <dbReference type="EC" id="4.1.1.37"/>
    </reaction>
    <physiologicalReaction direction="left-to-right" evidence="13">
        <dbReference type="Rhea" id="RHEA:19866"/>
    </physiologicalReaction>
</comment>
<protein>
    <recommendedName>
        <fullName evidence="7 14">Uroporphyrinogen decarboxylase</fullName>
        <ecNumber evidence="6 14">4.1.1.37</ecNumber>
    </recommendedName>
</protein>
<evidence type="ECO:0000256" key="4">
    <source>
        <dbReference type="ARBA" id="ARBA00009935"/>
    </source>
</evidence>
<dbReference type="HAMAP" id="MF_00218">
    <property type="entry name" value="URO_D"/>
    <property type="match status" value="1"/>
</dbReference>
<dbReference type="Gene3D" id="1.10.238.10">
    <property type="entry name" value="EF-hand"/>
    <property type="match status" value="1"/>
</dbReference>
<name>A0A7R9BQD0_9CRUS</name>
<dbReference type="CDD" id="cd00717">
    <property type="entry name" value="URO-D"/>
    <property type="match status" value="1"/>
</dbReference>
<keyword evidence="10" id="KW-0350">Heme biosynthesis</keyword>
<dbReference type="InterPro" id="IPR006361">
    <property type="entry name" value="Uroporphyrinogen_deCO2ase_HemE"/>
</dbReference>
<evidence type="ECO:0000259" key="16">
    <source>
        <dbReference type="PROSITE" id="PS50031"/>
    </source>
</evidence>
<evidence type="ECO:0000313" key="18">
    <source>
        <dbReference type="Proteomes" id="UP000678499"/>
    </source>
</evidence>
<evidence type="ECO:0000256" key="12">
    <source>
        <dbReference type="ARBA" id="ARBA00023244"/>
    </source>
</evidence>
<dbReference type="PANTHER" id="PTHR21091">
    <property type="entry name" value="METHYLTETRAHYDROFOLATE:HOMOCYSTEINE METHYLTRANSFERASE RELATED"/>
    <property type="match status" value="1"/>
</dbReference>